<comment type="caution">
    <text evidence="2">The sequence shown here is derived from an EMBL/GenBank/DDBJ whole genome shotgun (WGS) entry which is preliminary data.</text>
</comment>
<accession>A0AAN8JGG6</accession>
<proteinExistence type="predicted"/>
<sequence length="94" mass="10289">MEVLPLVLVICFIGLVSSASVSSHATRPLHLGLRQVNAGSGQCSYEGEVYNLDETFQLDCDACGICTHCHCTSDDQNNPVVRCFRNYIGCHIIE</sequence>
<feature type="chain" id="PRO_5042817744" evidence="1">
    <location>
        <begin position="19"/>
        <end position="94"/>
    </location>
</feature>
<organism evidence="2 3">
    <name type="scientific">Patella caerulea</name>
    <name type="common">Rayed Mediterranean limpet</name>
    <dbReference type="NCBI Taxonomy" id="87958"/>
    <lineage>
        <taxon>Eukaryota</taxon>
        <taxon>Metazoa</taxon>
        <taxon>Spiralia</taxon>
        <taxon>Lophotrochozoa</taxon>
        <taxon>Mollusca</taxon>
        <taxon>Gastropoda</taxon>
        <taxon>Patellogastropoda</taxon>
        <taxon>Patelloidea</taxon>
        <taxon>Patellidae</taxon>
        <taxon>Patella</taxon>
    </lineage>
</organism>
<evidence type="ECO:0000313" key="3">
    <source>
        <dbReference type="Proteomes" id="UP001347796"/>
    </source>
</evidence>
<reference evidence="2 3" key="1">
    <citation type="submission" date="2024-01" db="EMBL/GenBank/DDBJ databases">
        <title>The genome of the rayed Mediterranean limpet Patella caerulea (Linnaeus, 1758).</title>
        <authorList>
            <person name="Anh-Thu Weber A."/>
            <person name="Halstead-Nussloch G."/>
        </authorList>
    </citation>
    <scope>NUCLEOTIDE SEQUENCE [LARGE SCALE GENOMIC DNA]</scope>
    <source>
        <strain evidence="2">AATW-2023a</strain>
        <tissue evidence="2">Whole specimen</tissue>
    </source>
</reference>
<protein>
    <submittedName>
        <fullName evidence="2">Uncharacterized protein</fullName>
    </submittedName>
</protein>
<dbReference type="EMBL" id="JAZGQO010000010">
    <property type="protein sequence ID" value="KAK6175146.1"/>
    <property type="molecule type" value="Genomic_DNA"/>
</dbReference>
<dbReference type="Proteomes" id="UP001347796">
    <property type="component" value="Unassembled WGS sequence"/>
</dbReference>
<name>A0AAN8JGG6_PATCE</name>
<dbReference type="AlphaFoldDB" id="A0AAN8JGG6"/>
<feature type="signal peptide" evidence="1">
    <location>
        <begin position="1"/>
        <end position="18"/>
    </location>
</feature>
<keyword evidence="3" id="KW-1185">Reference proteome</keyword>
<gene>
    <name evidence="2" type="ORF">SNE40_013668</name>
</gene>
<evidence type="ECO:0000256" key="1">
    <source>
        <dbReference type="SAM" id="SignalP"/>
    </source>
</evidence>
<evidence type="ECO:0000313" key="2">
    <source>
        <dbReference type="EMBL" id="KAK6175146.1"/>
    </source>
</evidence>
<keyword evidence="1" id="KW-0732">Signal</keyword>